<sequence length="68" mass="7890">MKKEQGYLSANNIKRVDYKDVDLLRMFLTPNGQILTNKRTNFSAKEQRMLALAVKRARFMGLLPYIVA</sequence>
<evidence type="ECO:0000256" key="4">
    <source>
        <dbReference type="HAMAP-Rule" id="MF_00270"/>
    </source>
</evidence>
<dbReference type="PRINTS" id="PR00974">
    <property type="entry name" value="RIBOSOMALS18"/>
</dbReference>
<comment type="caution">
    <text evidence="6">The sequence shown here is derived from an EMBL/GenBank/DDBJ whole genome shotgun (WGS) entry which is preliminary data.</text>
</comment>
<dbReference type="PANTHER" id="PTHR13479:SF40">
    <property type="entry name" value="SMALL RIBOSOMAL SUBUNIT PROTEIN BS18M"/>
    <property type="match status" value="1"/>
</dbReference>
<keyword evidence="4" id="KW-0699">rRNA-binding</keyword>
<keyword evidence="4" id="KW-0694">RNA-binding</keyword>
<dbReference type="NCBIfam" id="TIGR00165">
    <property type="entry name" value="S18"/>
    <property type="match status" value="1"/>
</dbReference>
<dbReference type="SUPFAM" id="SSF46911">
    <property type="entry name" value="Ribosomal protein S18"/>
    <property type="match status" value="1"/>
</dbReference>
<comment type="similarity">
    <text evidence="1 4 5">Belongs to the bacterial ribosomal protein bS18 family.</text>
</comment>
<evidence type="ECO:0000256" key="2">
    <source>
        <dbReference type="ARBA" id="ARBA00022980"/>
    </source>
</evidence>
<protein>
    <recommendedName>
        <fullName evidence="4">Small ribosomal subunit protein bS18</fullName>
    </recommendedName>
</protein>
<organism evidence="6 7">
    <name type="scientific">Candidatus Lloydbacteria bacterium RIFCSPHIGHO2_02_FULL_50_13</name>
    <dbReference type="NCBI Taxonomy" id="1798661"/>
    <lineage>
        <taxon>Bacteria</taxon>
        <taxon>Candidatus Lloydiibacteriota</taxon>
    </lineage>
</organism>
<dbReference type="Proteomes" id="UP000177996">
    <property type="component" value="Unassembled WGS sequence"/>
</dbReference>
<dbReference type="HAMAP" id="MF_00270">
    <property type="entry name" value="Ribosomal_bS18"/>
    <property type="match status" value="1"/>
</dbReference>
<dbReference type="InterPro" id="IPR036870">
    <property type="entry name" value="Ribosomal_bS18_sf"/>
</dbReference>
<dbReference type="AlphaFoldDB" id="A0A1G2D030"/>
<name>A0A1G2D030_9BACT</name>
<dbReference type="GO" id="GO:1990904">
    <property type="term" value="C:ribonucleoprotein complex"/>
    <property type="evidence" value="ECO:0007669"/>
    <property type="project" value="UniProtKB-KW"/>
</dbReference>
<dbReference type="Gene3D" id="4.10.640.10">
    <property type="entry name" value="Ribosomal protein S18"/>
    <property type="match status" value="1"/>
</dbReference>
<dbReference type="GO" id="GO:0003735">
    <property type="term" value="F:structural constituent of ribosome"/>
    <property type="evidence" value="ECO:0007669"/>
    <property type="project" value="InterPro"/>
</dbReference>
<evidence type="ECO:0000256" key="3">
    <source>
        <dbReference type="ARBA" id="ARBA00023274"/>
    </source>
</evidence>
<evidence type="ECO:0000256" key="5">
    <source>
        <dbReference type="RuleBase" id="RU003910"/>
    </source>
</evidence>
<comment type="function">
    <text evidence="4">Binds as a heterodimer with protein bS6 to the central domain of the 16S rRNA, where it helps stabilize the platform of the 30S subunit.</text>
</comment>
<dbReference type="GO" id="GO:0070181">
    <property type="term" value="F:small ribosomal subunit rRNA binding"/>
    <property type="evidence" value="ECO:0007669"/>
    <property type="project" value="TreeGrafter"/>
</dbReference>
<dbReference type="EMBL" id="MHLL01000074">
    <property type="protein sequence ID" value="OGZ06974.1"/>
    <property type="molecule type" value="Genomic_DNA"/>
</dbReference>
<keyword evidence="3 4" id="KW-0687">Ribonucleoprotein</keyword>
<dbReference type="PANTHER" id="PTHR13479">
    <property type="entry name" value="30S RIBOSOMAL PROTEIN S18"/>
    <property type="match status" value="1"/>
</dbReference>
<reference evidence="6 7" key="1">
    <citation type="journal article" date="2016" name="Nat. Commun.">
        <title>Thousands of microbial genomes shed light on interconnected biogeochemical processes in an aquifer system.</title>
        <authorList>
            <person name="Anantharaman K."/>
            <person name="Brown C.T."/>
            <person name="Hug L.A."/>
            <person name="Sharon I."/>
            <person name="Castelle C.J."/>
            <person name="Probst A.J."/>
            <person name="Thomas B.C."/>
            <person name="Singh A."/>
            <person name="Wilkins M.J."/>
            <person name="Karaoz U."/>
            <person name="Brodie E.L."/>
            <person name="Williams K.H."/>
            <person name="Hubbard S.S."/>
            <person name="Banfield J.F."/>
        </authorList>
    </citation>
    <scope>NUCLEOTIDE SEQUENCE [LARGE SCALE GENOMIC DNA]</scope>
</reference>
<accession>A0A1G2D030</accession>
<evidence type="ECO:0000256" key="1">
    <source>
        <dbReference type="ARBA" id="ARBA00005589"/>
    </source>
</evidence>
<dbReference type="InterPro" id="IPR001648">
    <property type="entry name" value="Ribosomal_bS18"/>
</dbReference>
<proteinExistence type="inferred from homology"/>
<dbReference type="GO" id="GO:0005840">
    <property type="term" value="C:ribosome"/>
    <property type="evidence" value="ECO:0007669"/>
    <property type="project" value="UniProtKB-KW"/>
</dbReference>
<dbReference type="STRING" id="1798661.A3D65_02360"/>
<comment type="subunit">
    <text evidence="4">Part of the 30S ribosomal subunit. Forms a tight heterodimer with protein bS6.</text>
</comment>
<dbReference type="Pfam" id="PF01084">
    <property type="entry name" value="Ribosomal_S18"/>
    <property type="match status" value="1"/>
</dbReference>
<evidence type="ECO:0000313" key="6">
    <source>
        <dbReference type="EMBL" id="OGZ06974.1"/>
    </source>
</evidence>
<keyword evidence="2 4" id="KW-0689">Ribosomal protein</keyword>
<evidence type="ECO:0000313" key="7">
    <source>
        <dbReference type="Proteomes" id="UP000177996"/>
    </source>
</evidence>
<dbReference type="GO" id="GO:0006412">
    <property type="term" value="P:translation"/>
    <property type="evidence" value="ECO:0007669"/>
    <property type="project" value="UniProtKB-UniRule"/>
</dbReference>
<gene>
    <name evidence="4" type="primary">rpsR</name>
    <name evidence="6" type="ORF">A3D65_02360</name>
</gene>